<proteinExistence type="predicted"/>
<dbReference type="AlphaFoldDB" id="A0A0W0WGC8"/>
<reference evidence="1 2" key="1">
    <citation type="submission" date="2015-11" db="EMBL/GenBank/DDBJ databases">
        <title>Genomic analysis of 38 Legionella species identifies large and diverse effector repertoires.</title>
        <authorList>
            <person name="Burstein D."/>
            <person name="Amaro F."/>
            <person name="Zusman T."/>
            <person name="Lifshitz Z."/>
            <person name="Cohen O."/>
            <person name="Gilbert J.A."/>
            <person name="Pupko T."/>
            <person name="Shuman H.A."/>
            <person name="Segal G."/>
        </authorList>
    </citation>
    <scope>NUCLEOTIDE SEQUENCE [LARGE SCALE GENOMIC DNA]</scope>
    <source>
        <strain evidence="1 2">PX-1-G2-E2</strain>
    </source>
</reference>
<gene>
    <name evidence="1" type="ORF">Lmac_0287</name>
</gene>
<dbReference type="RefSeq" id="WP_058451118.1">
    <property type="nucleotide sequence ID" value="NZ_CAAAIB010000017.1"/>
</dbReference>
<dbReference type="STRING" id="466.Lmac_0287"/>
<sequence>MSIKDISYEESNQEIILVGEDIFNDNFEINWAKKREKKGSLAVQLVNSQSFIPPSATPNCLTKIGHGYYDEKNMAMIRFCGNQEAVIINEFVKTLLCFPSITRINLYSCKSGLLPLSSAEKPLSERIHKKDTIRKSENAGSLSFAEHFILELGKAFRAKGSPFPENLWVVACLGDVKHNNGRLAISKNKREIPAENYLIADYQTGLVQINCSQFLATYQSCLATAIATTQYPLSRVIMDPKTFGKSPSESPASQAMETGNGLSIHWAPNFFESSQTKSNNIYTVLTENFSYN</sequence>
<organism evidence="1 2">
    <name type="scientific">Legionella maceachernii</name>
    <dbReference type="NCBI Taxonomy" id="466"/>
    <lineage>
        <taxon>Bacteria</taxon>
        <taxon>Pseudomonadati</taxon>
        <taxon>Pseudomonadota</taxon>
        <taxon>Gammaproteobacteria</taxon>
        <taxon>Legionellales</taxon>
        <taxon>Legionellaceae</taxon>
        <taxon>Legionella</taxon>
    </lineage>
</organism>
<keyword evidence="2" id="KW-1185">Reference proteome</keyword>
<accession>A0A0W0WGC8</accession>
<dbReference type="PATRIC" id="fig|466.6.peg.308"/>
<protein>
    <submittedName>
        <fullName evidence="1">Uncharacterized protein</fullName>
    </submittedName>
</protein>
<evidence type="ECO:0000313" key="1">
    <source>
        <dbReference type="EMBL" id="KTD31412.1"/>
    </source>
</evidence>
<evidence type="ECO:0000313" key="2">
    <source>
        <dbReference type="Proteomes" id="UP000054908"/>
    </source>
</evidence>
<name>A0A0W0WGC8_9GAMM</name>
<comment type="caution">
    <text evidence="1">The sequence shown here is derived from an EMBL/GenBank/DDBJ whole genome shotgun (WGS) entry which is preliminary data.</text>
</comment>
<dbReference type="OrthoDB" id="5659188at2"/>
<dbReference type="EMBL" id="LNYL01000006">
    <property type="protein sequence ID" value="KTD31412.1"/>
    <property type="molecule type" value="Genomic_DNA"/>
</dbReference>
<dbReference type="Proteomes" id="UP000054908">
    <property type="component" value="Unassembled WGS sequence"/>
</dbReference>